<keyword evidence="6 9" id="KW-0862">Zinc</keyword>
<dbReference type="EMBL" id="ML769509">
    <property type="protein sequence ID" value="KAE9396723.1"/>
    <property type="molecule type" value="Genomic_DNA"/>
</dbReference>
<dbReference type="GO" id="GO:0005615">
    <property type="term" value="C:extracellular space"/>
    <property type="evidence" value="ECO:0007669"/>
    <property type="project" value="TreeGrafter"/>
</dbReference>
<sequence>MISITSHFCYKSFEHFDPYPVTTMEYRLPTALSPIHYDLTLFTDLSQHKFRGAVEIDLKVNADTSEIVLNASELELSEVSVTIVGGEDEAFVPISQAIDAINQRAIFVFPKPFAAGSSLKLFIAFVGPLSGNLIGYYEGTWEHDGQKKFYTVTQFEPTAARRAFPCWDEPLLKATFAMSMISASKQQPYGKEDDIHGFLKDASSGDWKITRFDTSPLMSTYIVAYANGQFEFLEGSFTSPLSGKKRPIRVYGTPSSVHQGQYCLEVSEKVLPVYEEVFGIEYPLSKLDTLVIHDMDAYAMENWGLITGRAAAYLLDPKANNVRQKQEIVLMQFHEIAHMWFGNITTMEWWTYLYLNEGFATLMGELIIPDRMFPEWKLDSAFISAHIEHAMKQDNKLSSHPVEVDCPDANKINQIFDGLSYSKAASVLRMLANHVGVEDFLKGVSMYLQAHLYGNSVTGDLWRGVEEATGFNASEFMDAYISKGGFPVITVTESEETIHVTQARFLQKGTVEEADTVWHVPLNLLTVDSQGKASIDKIVLKSRTESYSVNLQQPFKLNAGTFGFYRVLYTPERFRQIAIDAARPNSVFNAGDRLGLVQDAFAACQCTINEAKQRTGSFDGVQRHTRILYLVLYFNALQSLSTAWWENDKVMHLLNEFRRFLFKPIASELGYEYSADENPDISLLRTCAISNLVSARDEELSNVLHCQIQLYTRFKHFHETRDSSLIPEELQGLIYTAAVRSGGEDAYLAIQQIIKDPRTPTEQLAAMQVLLEAMCTAEQTNLILSTIDFMGTQRDQDYTHFVVGLMKNQNAKRLYVEHFKKTYNEIHEKLKDGFSIGQIVESTFIPLTSEKDYKDTKAFFEDGKDTSKYALSVPRVLEFIQEKIAFIENSTDDLLNWLENWKERQ</sequence>
<dbReference type="InterPro" id="IPR027268">
    <property type="entry name" value="Peptidase_M4/M1_CTD_sf"/>
</dbReference>
<dbReference type="InterPro" id="IPR034016">
    <property type="entry name" value="M1_APN-typ"/>
</dbReference>
<dbReference type="SUPFAM" id="SSF55486">
    <property type="entry name" value="Metalloproteases ('zincins'), catalytic domain"/>
    <property type="match status" value="1"/>
</dbReference>
<dbReference type="GO" id="GO:0005737">
    <property type="term" value="C:cytoplasm"/>
    <property type="evidence" value="ECO:0007669"/>
    <property type="project" value="TreeGrafter"/>
</dbReference>
<accession>A0A6A4HG11</accession>
<dbReference type="Pfam" id="PF11838">
    <property type="entry name" value="ERAP1_C"/>
    <property type="match status" value="1"/>
</dbReference>
<dbReference type="Pfam" id="PF17900">
    <property type="entry name" value="Peptidase_M1_N"/>
    <property type="match status" value="1"/>
</dbReference>
<dbReference type="PANTHER" id="PTHR11533">
    <property type="entry name" value="PROTEASE M1 ZINC METALLOPROTEASE"/>
    <property type="match status" value="1"/>
</dbReference>
<comment type="cofactor">
    <cofactor evidence="9 11">
        <name>Zn(2+)</name>
        <dbReference type="ChEBI" id="CHEBI:29105"/>
    </cofactor>
    <text evidence="9 11">Binds 1 zinc ion per subunit.</text>
</comment>
<dbReference type="CDD" id="cd09601">
    <property type="entry name" value="M1_APN-Q_like"/>
    <property type="match status" value="1"/>
</dbReference>
<proteinExistence type="inferred from homology"/>
<dbReference type="Pfam" id="PF01433">
    <property type="entry name" value="Peptidase_M1"/>
    <property type="match status" value="1"/>
</dbReference>
<feature type="domain" description="Peptidase M1 membrane alanine aminopeptidase" evidence="12">
    <location>
        <begin position="262"/>
        <end position="480"/>
    </location>
</feature>
<dbReference type="OrthoDB" id="10031169at2759"/>
<gene>
    <name evidence="15" type="ORF">BT96DRAFT_966398</name>
</gene>
<keyword evidence="16" id="KW-1185">Reference proteome</keyword>
<comment type="similarity">
    <text evidence="1 11">Belongs to the peptidase M1 family.</text>
</comment>
<dbReference type="Gene3D" id="2.60.40.1730">
    <property type="entry name" value="tricorn interacting facor f3 domain"/>
    <property type="match status" value="1"/>
</dbReference>
<dbReference type="PANTHER" id="PTHR11533:SF174">
    <property type="entry name" value="PUROMYCIN-SENSITIVE AMINOPEPTIDASE-RELATED"/>
    <property type="match status" value="1"/>
</dbReference>
<dbReference type="GO" id="GO:0016020">
    <property type="term" value="C:membrane"/>
    <property type="evidence" value="ECO:0007669"/>
    <property type="project" value="TreeGrafter"/>
</dbReference>
<evidence type="ECO:0000256" key="7">
    <source>
        <dbReference type="ARBA" id="ARBA00023049"/>
    </source>
</evidence>
<evidence type="ECO:0000256" key="5">
    <source>
        <dbReference type="ARBA" id="ARBA00022801"/>
    </source>
</evidence>
<evidence type="ECO:0000256" key="1">
    <source>
        <dbReference type="ARBA" id="ARBA00010136"/>
    </source>
</evidence>
<evidence type="ECO:0000256" key="3">
    <source>
        <dbReference type="ARBA" id="ARBA00022670"/>
    </source>
</evidence>
<evidence type="ECO:0000259" key="13">
    <source>
        <dbReference type="Pfam" id="PF11838"/>
    </source>
</evidence>
<dbReference type="InterPro" id="IPR024571">
    <property type="entry name" value="ERAP1-like_C_dom"/>
</dbReference>
<keyword evidence="2 11" id="KW-0031">Aminopeptidase</keyword>
<feature type="active site" description="Proton acceptor" evidence="8">
    <location>
        <position position="335"/>
    </location>
</feature>
<dbReference type="AlphaFoldDB" id="A0A6A4HG11"/>
<dbReference type="GO" id="GO:0006508">
    <property type="term" value="P:proteolysis"/>
    <property type="evidence" value="ECO:0007669"/>
    <property type="project" value="UniProtKB-KW"/>
</dbReference>
<feature type="domain" description="Aminopeptidase N-like N-terminal" evidence="14">
    <location>
        <begin position="34"/>
        <end position="222"/>
    </location>
</feature>
<dbReference type="GO" id="GO:0042277">
    <property type="term" value="F:peptide binding"/>
    <property type="evidence" value="ECO:0007669"/>
    <property type="project" value="TreeGrafter"/>
</dbReference>
<evidence type="ECO:0000313" key="15">
    <source>
        <dbReference type="EMBL" id="KAE9396723.1"/>
    </source>
</evidence>
<keyword evidence="5 11" id="KW-0378">Hydrolase</keyword>
<protein>
    <recommendedName>
        <fullName evidence="11">Aminopeptidase</fullName>
        <ecNumber evidence="11">3.4.11.-</ecNumber>
    </recommendedName>
</protein>
<dbReference type="Gene3D" id="1.25.50.20">
    <property type="match status" value="1"/>
</dbReference>
<keyword evidence="7 11" id="KW-0482">Metalloprotease</keyword>
<name>A0A6A4HG11_9AGAR</name>
<dbReference type="GO" id="GO:0008270">
    <property type="term" value="F:zinc ion binding"/>
    <property type="evidence" value="ECO:0007669"/>
    <property type="project" value="UniProtKB-UniRule"/>
</dbReference>
<dbReference type="Gene3D" id="1.10.390.10">
    <property type="entry name" value="Neutral Protease Domain 2"/>
    <property type="match status" value="1"/>
</dbReference>
<feature type="site" description="Transition state stabilizer" evidence="10">
    <location>
        <position position="421"/>
    </location>
</feature>
<dbReference type="FunFam" id="1.10.390.10:FF:000006">
    <property type="entry name" value="Puromycin-sensitive aminopeptidase"/>
    <property type="match status" value="1"/>
</dbReference>
<feature type="binding site" evidence="9">
    <location>
        <position position="338"/>
    </location>
    <ligand>
        <name>Zn(2+)</name>
        <dbReference type="ChEBI" id="CHEBI:29105"/>
        <note>catalytic</note>
    </ligand>
</feature>
<evidence type="ECO:0000256" key="8">
    <source>
        <dbReference type="PIRSR" id="PIRSR634016-1"/>
    </source>
</evidence>
<dbReference type="GO" id="GO:0043171">
    <property type="term" value="P:peptide catabolic process"/>
    <property type="evidence" value="ECO:0007669"/>
    <property type="project" value="TreeGrafter"/>
</dbReference>
<evidence type="ECO:0000256" key="9">
    <source>
        <dbReference type="PIRSR" id="PIRSR634016-3"/>
    </source>
</evidence>
<dbReference type="InterPro" id="IPR045357">
    <property type="entry name" value="Aminopeptidase_N-like_N"/>
</dbReference>
<organism evidence="15 16">
    <name type="scientific">Gymnopus androsaceus JB14</name>
    <dbReference type="NCBI Taxonomy" id="1447944"/>
    <lineage>
        <taxon>Eukaryota</taxon>
        <taxon>Fungi</taxon>
        <taxon>Dikarya</taxon>
        <taxon>Basidiomycota</taxon>
        <taxon>Agaricomycotina</taxon>
        <taxon>Agaricomycetes</taxon>
        <taxon>Agaricomycetidae</taxon>
        <taxon>Agaricales</taxon>
        <taxon>Marasmiineae</taxon>
        <taxon>Omphalotaceae</taxon>
        <taxon>Gymnopus</taxon>
    </lineage>
</organism>
<reference evidence="15" key="1">
    <citation type="journal article" date="2019" name="Environ. Microbiol.">
        <title>Fungal ecological strategies reflected in gene transcription - a case study of two litter decomposers.</title>
        <authorList>
            <person name="Barbi F."/>
            <person name="Kohler A."/>
            <person name="Barry K."/>
            <person name="Baskaran P."/>
            <person name="Daum C."/>
            <person name="Fauchery L."/>
            <person name="Ihrmark K."/>
            <person name="Kuo A."/>
            <person name="LaButti K."/>
            <person name="Lipzen A."/>
            <person name="Morin E."/>
            <person name="Grigoriev I.V."/>
            <person name="Henrissat B."/>
            <person name="Lindahl B."/>
            <person name="Martin F."/>
        </authorList>
    </citation>
    <scope>NUCLEOTIDE SEQUENCE</scope>
    <source>
        <strain evidence="15">JB14</strain>
    </source>
</reference>
<evidence type="ECO:0000256" key="6">
    <source>
        <dbReference type="ARBA" id="ARBA00022833"/>
    </source>
</evidence>
<dbReference type="Proteomes" id="UP000799118">
    <property type="component" value="Unassembled WGS sequence"/>
</dbReference>
<keyword evidence="3 11" id="KW-0645">Protease</keyword>
<dbReference type="InterPro" id="IPR050344">
    <property type="entry name" value="Peptidase_M1_aminopeptidases"/>
</dbReference>
<dbReference type="EC" id="3.4.11.-" evidence="11"/>
<evidence type="ECO:0000259" key="12">
    <source>
        <dbReference type="Pfam" id="PF01433"/>
    </source>
</evidence>
<evidence type="ECO:0000256" key="2">
    <source>
        <dbReference type="ARBA" id="ARBA00022438"/>
    </source>
</evidence>
<feature type="binding site" evidence="9">
    <location>
        <position position="334"/>
    </location>
    <ligand>
        <name>Zn(2+)</name>
        <dbReference type="ChEBI" id="CHEBI:29105"/>
        <note>catalytic</note>
    </ligand>
</feature>
<feature type="domain" description="ERAP1-like C-terminal" evidence="13">
    <location>
        <begin position="555"/>
        <end position="881"/>
    </location>
</feature>
<dbReference type="InterPro" id="IPR042097">
    <property type="entry name" value="Aminopeptidase_N-like_N_sf"/>
</dbReference>
<evidence type="ECO:0000313" key="16">
    <source>
        <dbReference type="Proteomes" id="UP000799118"/>
    </source>
</evidence>
<feature type="binding site" evidence="9">
    <location>
        <position position="357"/>
    </location>
    <ligand>
        <name>Zn(2+)</name>
        <dbReference type="ChEBI" id="CHEBI:29105"/>
        <note>catalytic</note>
    </ligand>
</feature>
<dbReference type="GO" id="GO:0070006">
    <property type="term" value="F:metalloaminopeptidase activity"/>
    <property type="evidence" value="ECO:0007669"/>
    <property type="project" value="TreeGrafter"/>
</dbReference>
<dbReference type="PRINTS" id="PR00756">
    <property type="entry name" value="ALADIPTASE"/>
</dbReference>
<dbReference type="SUPFAM" id="SSF63737">
    <property type="entry name" value="Leukotriene A4 hydrolase N-terminal domain"/>
    <property type="match status" value="1"/>
</dbReference>
<evidence type="ECO:0000256" key="4">
    <source>
        <dbReference type="ARBA" id="ARBA00022723"/>
    </source>
</evidence>
<dbReference type="InterPro" id="IPR001930">
    <property type="entry name" value="Peptidase_M1"/>
</dbReference>
<evidence type="ECO:0000256" key="11">
    <source>
        <dbReference type="RuleBase" id="RU364040"/>
    </source>
</evidence>
<dbReference type="Gene3D" id="2.60.40.1910">
    <property type="match status" value="1"/>
</dbReference>
<evidence type="ECO:0000259" key="14">
    <source>
        <dbReference type="Pfam" id="PF17900"/>
    </source>
</evidence>
<keyword evidence="4 9" id="KW-0479">Metal-binding</keyword>
<evidence type="ECO:0000256" key="10">
    <source>
        <dbReference type="PIRSR" id="PIRSR634016-4"/>
    </source>
</evidence>
<dbReference type="InterPro" id="IPR014782">
    <property type="entry name" value="Peptidase_M1_dom"/>
</dbReference>